<keyword evidence="2" id="KW-0539">Nucleus</keyword>
<keyword evidence="7" id="KW-1185">Reference proteome</keyword>
<evidence type="ECO:0000313" key="6">
    <source>
        <dbReference type="EMBL" id="KAH3686071.1"/>
    </source>
</evidence>
<protein>
    <recommendedName>
        <fullName evidence="5">Zn(2)-C6 fungal-type domain-containing protein</fullName>
    </recommendedName>
</protein>
<gene>
    <name evidence="6" type="ORF">WICPIJ_002951</name>
</gene>
<evidence type="ECO:0000256" key="3">
    <source>
        <dbReference type="SAM" id="Coils"/>
    </source>
</evidence>
<keyword evidence="3" id="KW-0175">Coiled coil</keyword>
<dbReference type="CDD" id="cd00067">
    <property type="entry name" value="GAL4"/>
    <property type="match status" value="1"/>
</dbReference>
<dbReference type="AlphaFoldDB" id="A0A9P8TP60"/>
<dbReference type="GO" id="GO:0008270">
    <property type="term" value="F:zinc ion binding"/>
    <property type="evidence" value="ECO:0007669"/>
    <property type="project" value="InterPro"/>
</dbReference>
<evidence type="ECO:0000259" key="5">
    <source>
        <dbReference type="PROSITE" id="PS50048"/>
    </source>
</evidence>
<feature type="region of interest" description="Disordered" evidence="4">
    <location>
        <begin position="19"/>
        <end position="64"/>
    </location>
</feature>
<dbReference type="CDD" id="cd12148">
    <property type="entry name" value="fungal_TF_MHR"/>
    <property type="match status" value="1"/>
</dbReference>
<comment type="subcellular location">
    <subcellularLocation>
        <location evidence="1">Nucleus</location>
    </subcellularLocation>
</comment>
<dbReference type="GO" id="GO:0005634">
    <property type="term" value="C:nucleus"/>
    <property type="evidence" value="ECO:0007669"/>
    <property type="project" value="UniProtKB-SubCell"/>
</dbReference>
<dbReference type="PANTHER" id="PTHR31001:SF88">
    <property type="entry name" value="TRANSCRIPTION FACTOR PDR3"/>
    <property type="match status" value="1"/>
</dbReference>
<reference evidence="6" key="2">
    <citation type="submission" date="2021-01" db="EMBL/GenBank/DDBJ databases">
        <authorList>
            <person name="Schikora-Tamarit M.A."/>
        </authorList>
    </citation>
    <scope>NUCLEOTIDE SEQUENCE</scope>
    <source>
        <strain evidence="6">CBS2887</strain>
    </source>
</reference>
<dbReference type="Proteomes" id="UP000774326">
    <property type="component" value="Unassembled WGS sequence"/>
</dbReference>
<feature type="domain" description="Zn(2)-C6 fungal-type" evidence="5">
    <location>
        <begin position="72"/>
        <end position="120"/>
    </location>
</feature>
<evidence type="ECO:0000256" key="4">
    <source>
        <dbReference type="SAM" id="MobiDB-lite"/>
    </source>
</evidence>
<name>A0A9P8TP60_WICPI</name>
<sequence length="971" mass="109277">MEYPNHLFPIAGFPQINTRPEEDCALLQQRPEPNSMSAPPPAATTSSGSPASSATSSTSAKPNIKRRRIIKSCEQCRIKKLKCDKARPQCSNCIKTQSAARAAALTTGSVISENTDACVYATTIEPSNVPEIESKIAELRNQLSILKEKRDSAVKTLNPDDGYITSGEAQRISSIVDDMLSSDYQPKRAESVLTATSDDAQGRSDATSTDNTINHRFLIGSVLSTLIYVKANDPFYKSMLENCESSNEAQTLPIQETSKEKSFKFSTALLESERTSRGVSLYVLIKPHLENFQKVNSLVQHFFSSELYFVYSFLDKREFLLQFYQLYGKMDHGSNSRLIADSIKQADYIFLGQLLIVLRMSMLSHYNGGEGQGMDSIHDEVIPLARLCLREIDRSLMAKNMLAYIQFLLLLNYYQLHSPEYGANSADYLQFDISRLFKLCLGARFNVDPTDKIPRAHANLIRKIWFYVMELNYMKFIYDGDPLLINDEKGYTTQLPKLDSTDDEREIEVIRNIHSRAKYHKLFQKAFVLTSNVVNPPKLDEMMALFDTLSREIQAIDLPGMLNKSSTNGNDKLSKLVKFSSLLDLFILYAALCIPLFYNFKSLNNAQKSQEVLLKTIKLTSSLLVLNYFIDPNQLSIKYNLHSQFGHTFHLISRLLEVFIRMINIQVTLLSRVCYYGTFNSNQYTASFHKVRDVLFKNLKVILFNIGKMPADVCLAAKEIHLMNVFKIIKNFGRGEKCTLSKSYLKLLQHNELLKKTTKLDESVCTVLVNNLCELTIDPGTSLNLSIQDQAFLNELSSSDTKIDLYFENLGGYYTPNSTFSNNSTSTSTNTNTKSMNSTPLNLNMMDNTTNPTTNVNNFIGDLTSMNDAASAAGAFANLPNVVQQVQQNHYMNNMDPVGANMNMNMGLNMGLNMSMNMNVGMNMNNMNNINMNMMNNMGNGENFQLDQLMQNMDTASETNSNHQAGQGGYM</sequence>
<feature type="coiled-coil region" evidence="3">
    <location>
        <begin position="129"/>
        <end position="156"/>
    </location>
</feature>
<dbReference type="SMART" id="SM00066">
    <property type="entry name" value="GAL4"/>
    <property type="match status" value="1"/>
</dbReference>
<dbReference type="PANTHER" id="PTHR31001">
    <property type="entry name" value="UNCHARACTERIZED TRANSCRIPTIONAL REGULATORY PROTEIN"/>
    <property type="match status" value="1"/>
</dbReference>
<dbReference type="PROSITE" id="PS50048">
    <property type="entry name" value="ZN2_CY6_FUNGAL_2"/>
    <property type="match status" value="1"/>
</dbReference>
<reference evidence="6" key="1">
    <citation type="journal article" date="2021" name="Open Biol.">
        <title>Shared evolutionary footprints suggest mitochondrial oxidative damage underlies multiple complex I losses in fungi.</title>
        <authorList>
            <person name="Schikora-Tamarit M.A."/>
            <person name="Marcet-Houben M."/>
            <person name="Nosek J."/>
            <person name="Gabaldon T."/>
        </authorList>
    </citation>
    <scope>NUCLEOTIDE SEQUENCE</scope>
    <source>
        <strain evidence="6">CBS2887</strain>
    </source>
</reference>
<dbReference type="InterPro" id="IPR036864">
    <property type="entry name" value="Zn2-C6_fun-type_DNA-bd_sf"/>
</dbReference>
<dbReference type="InterPro" id="IPR050613">
    <property type="entry name" value="Sec_Metabolite_Reg"/>
</dbReference>
<dbReference type="Gene3D" id="4.10.240.10">
    <property type="entry name" value="Zn(2)-C6 fungal-type DNA-binding domain"/>
    <property type="match status" value="1"/>
</dbReference>
<dbReference type="InterPro" id="IPR001138">
    <property type="entry name" value="Zn2Cys6_DnaBD"/>
</dbReference>
<dbReference type="Pfam" id="PF00172">
    <property type="entry name" value="Zn_clus"/>
    <property type="match status" value="1"/>
</dbReference>
<evidence type="ECO:0000256" key="1">
    <source>
        <dbReference type="ARBA" id="ARBA00004123"/>
    </source>
</evidence>
<organism evidence="6 7">
    <name type="scientific">Wickerhamomyces pijperi</name>
    <name type="common">Yeast</name>
    <name type="synonym">Pichia pijperi</name>
    <dbReference type="NCBI Taxonomy" id="599730"/>
    <lineage>
        <taxon>Eukaryota</taxon>
        <taxon>Fungi</taxon>
        <taxon>Dikarya</taxon>
        <taxon>Ascomycota</taxon>
        <taxon>Saccharomycotina</taxon>
        <taxon>Saccharomycetes</taxon>
        <taxon>Phaffomycetales</taxon>
        <taxon>Wickerhamomycetaceae</taxon>
        <taxon>Wickerhamomyces</taxon>
    </lineage>
</organism>
<evidence type="ECO:0000256" key="2">
    <source>
        <dbReference type="ARBA" id="ARBA00023242"/>
    </source>
</evidence>
<feature type="compositionally biased region" description="Low complexity" evidence="4">
    <location>
        <begin position="43"/>
        <end position="60"/>
    </location>
</feature>
<dbReference type="GO" id="GO:0000981">
    <property type="term" value="F:DNA-binding transcription factor activity, RNA polymerase II-specific"/>
    <property type="evidence" value="ECO:0007669"/>
    <property type="project" value="InterPro"/>
</dbReference>
<dbReference type="EMBL" id="JAEUBG010001661">
    <property type="protein sequence ID" value="KAH3686071.1"/>
    <property type="molecule type" value="Genomic_DNA"/>
</dbReference>
<evidence type="ECO:0000313" key="7">
    <source>
        <dbReference type="Proteomes" id="UP000774326"/>
    </source>
</evidence>
<accession>A0A9P8TP60</accession>
<comment type="caution">
    <text evidence="6">The sequence shown here is derived from an EMBL/GenBank/DDBJ whole genome shotgun (WGS) entry which is preliminary data.</text>
</comment>
<dbReference type="OrthoDB" id="2943660at2759"/>
<dbReference type="SUPFAM" id="SSF57701">
    <property type="entry name" value="Zn2/Cys6 DNA-binding domain"/>
    <property type="match status" value="1"/>
</dbReference>
<proteinExistence type="predicted"/>